<name>A0A2U3NXC5_9MYCO</name>
<dbReference type="Proteomes" id="UP000240988">
    <property type="component" value="Unassembled WGS sequence"/>
</dbReference>
<organism evidence="2 3">
    <name type="scientific">Mycobacterium rhizamassiliense</name>
    <dbReference type="NCBI Taxonomy" id="1841860"/>
    <lineage>
        <taxon>Bacteria</taxon>
        <taxon>Bacillati</taxon>
        <taxon>Actinomycetota</taxon>
        <taxon>Actinomycetes</taxon>
        <taxon>Mycobacteriales</taxon>
        <taxon>Mycobacteriaceae</taxon>
        <taxon>Mycobacterium</taxon>
    </lineage>
</organism>
<feature type="signal peptide" evidence="1">
    <location>
        <begin position="1"/>
        <end position="19"/>
    </location>
</feature>
<evidence type="ECO:0000256" key="1">
    <source>
        <dbReference type="SAM" id="SignalP"/>
    </source>
</evidence>
<sequence>MLIAVLAVVAYFGMGVAQADPYGHVGGNCPSGRTCGQWCPGERIPDNFITWDMNVCHEYYYDYRGVVDTGTGAVYAWPGGPISLRTT</sequence>
<evidence type="ECO:0000313" key="2">
    <source>
        <dbReference type="EMBL" id="SPM36132.1"/>
    </source>
</evidence>
<feature type="chain" id="PRO_5015669901" description="Secreted protein" evidence="1">
    <location>
        <begin position="20"/>
        <end position="87"/>
    </location>
</feature>
<keyword evidence="3" id="KW-1185">Reference proteome</keyword>
<evidence type="ECO:0000313" key="3">
    <source>
        <dbReference type="Proteomes" id="UP000240988"/>
    </source>
</evidence>
<dbReference type="AlphaFoldDB" id="A0A2U3NXC5"/>
<dbReference type="EMBL" id="FUFA01000005">
    <property type="protein sequence ID" value="SPM36132.1"/>
    <property type="molecule type" value="Genomic_DNA"/>
</dbReference>
<accession>A0A2U3NXC5</accession>
<evidence type="ECO:0008006" key="4">
    <source>
        <dbReference type="Google" id="ProtNLM"/>
    </source>
</evidence>
<proteinExistence type="predicted"/>
<protein>
    <recommendedName>
        <fullName evidence="4">Secreted protein</fullName>
    </recommendedName>
</protein>
<keyword evidence="1" id="KW-0732">Signal</keyword>
<gene>
    <name evidence="2" type="ORF">MRAB57_3971</name>
</gene>
<reference evidence="2 3" key="1">
    <citation type="submission" date="2017-01" db="EMBL/GenBank/DDBJ databases">
        <authorList>
            <consortium name="Urmite Genomes"/>
        </authorList>
    </citation>
    <scope>NUCLEOTIDE SEQUENCE [LARGE SCALE GENOMIC DNA]</scope>
    <source>
        <strain evidence="2 3">AB57</strain>
    </source>
</reference>
<dbReference type="STRING" id="1841860.GCA_900157375_03974"/>